<dbReference type="CDD" id="cd14498">
    <property type="entry name" value="DSP"/>
    <property type="match status" value="1"/>
</dbReference>
<dbReference type="PROSITE" id="PS50054">
    <property type="entry name" value="TYR_PHOSPHATASE_DUAL"/>
    <property type="match status" value="1"/>
</dbReference>
<dbReference type="PROSITE" id="PS00455">
    <property type="entry name" value="AMP_BINDING"/>
    <property type="match status" value="1"/>
</dbReference>
<feature type="region of interest" description="Disordered" evidence="1">
    <location>
        <begin position="107"/>
        <end position="151"/>
    </location>
</feature>
<dbReference type="SUPFAM" id="SSF56801">
    <property type="entry name" value="Acetyl-CoA synthetase-like"/>
    <property type="match status" value="1"/>
</dbReference>
<evidence type="ECO:0000259" key="3">
    <source>
        <dbReference type="PROSITE" id="PS50056"/>
    </source>
</evidence>
<evidence type="ECO:0000256" key="1">
    <source>
        <dbReference type="SAM" id="MobiDB-lite"/>
    </source>
</evidence>
<keyword evidence="5" id="KW-1185">Reference proteome</keyword>
<dbReference type="InterPro" id="IPR042099">
    <property type="entry name" value="ANL_N_sf"/>
</dbReference>
<accession>A0A1Q9D1Y4</accession>
<dbReference type="GO" id="GO:0016877">
    <property type="term" value="F:ligase activity, forming carbon-sulfur bonds"/>
    <property type="evidence" value="ECO:0007669"/>
    <property type="project" value="UniProtKB-ARBA"/>
</dbReference>
<feature type="region of interest" description="Disordered" evidence="1">
    <location>
        <begin position="174"/>
        <end position="208"/>
    </location>
</feature>
<keyword evidence="4" id="KW-0436">Ligase</keyword>
<dbReference type="InterPro" id="IPR032675">
    <property type="entry name" value="LRR_dom_sf"/>
</dbReference>
<organism evidence="4 5">
    <name type="scientific">Symbiodinium microadriaticum</name>
    <name type="common">Dinoflagellate</name>
    <name type="synonym">Zooxanthella microadriatica</name>
    <dbReference type="NCBI Taxonomy" id="2951"/>
    <lineage>
        <taxon>Eukaryota</taxon>
        <taxon>Sar</taxon>
        <taxon>Alveolata</taxon>
        <taxon>Dinophyceae</taxon>
        <taxon>Suessiales</taxon>
        <taxon>Symbiodiniaceae</taxon>
        <taxon>Symbiodinium</taxon>
    </lineage>
</organism>
<feature type="region of interest" description="Disordered" evidence="1">
    <location>
        <begin position="68"/>
        <end position="91"/>
    </location>
</feature>
<dbReference type="InterPro" id="IPR020422">
    <property type="entry name" value="TYR_PHOSPHATASE_DUAL_dom"/>
</dbReference>
<gene>
    <name evidence="4" type="primary">alkK</name>
    <name evidence="4" type="ORF">AK812_SmicGene29411</name>
</gene>
<dbReference type="InterPro" id="IPR029021">
    <property type="entry name" value="Prot-tyrosine_phosphatase-like"/>
</dbReference>
<evidence type="ECO:0000259" key="2">
    <source>
        <dbReference type="PROSITE" id="PS50054"/>
    </source>
</evidence>
<dbReference type="NCBIfam" id="NF004837">
    <property type="entry name" value="PRK06187.1"/>
    <property type="match status" value="1"/>
</dbReference>
<dbReference type="InterPro" id="IPR000387">
    <property type="entry name" value="Tyr_Pase_dom"/>
</dbReference>
<evidence type="ECO:0000313" key="5">
    <source>
        <dbReference type="Proteomes" id="UP000186817"/>
    </source>
</evidence>
<dbReference type="Proteomes" id="UP000186817">
    <property type="component" value="Unassembled WGS sequence"/>
</dbReference>
<dbReference type="Gene3D" id="3.40.50.12780">
    <property type="entry name" value="N-terminal domain of ligase-like"/>
    <property type="match status" value="1"/>
</dbReference>
<evidence type="ECO:0000313" key="4">
    <source>
        <dbReference type="EMBL" id="OLP89166.1"/>
    </source>
</evidence>
<dbReference type="PANTHER" id="PTHR43767">
    <property type="entry name" value="LONG-CHAIN-FATTY-ACID--COA LIGASE"/>
    <property type="match status" value="1"/>
</dbReference>
<dbReference type="PROSITE" id="PS50056">
    <property type="entry name" value="TYR_PHOSPHATASE_2"/>
    <property type="match status" value="1"/>
</dbReference>
<feature type="domain" description="Tyrosine-protein phosphatase" evidence="2">
    <location>
        <begin position="283"/>
        <end position="440"/>
    </location>
</feature>
<dbReference type="InterPro" id="IPR045851">
    <property type="entry name" value="AMP-bd_C_sf"/>
</dbReference>
<dbReference type="OrthoDB" id="10253869at2759"/>
<name>A0A1Q9D1Y4_SYMMI</name>
<dbReference type="InterPro" id="IPR000340">
    <property type="entry name" value="Dual-sp_phosphatase_cat-dom"/>
</dbReference>
<proteinExistence type="predicted"/>
<dbReference type="Gene3D" id="3.80.10.10">
    <property type="entry name" value="Ribonuclease Inhibitor"/>
    <property type="match status" value="1"/>
</dbReference>
<dbReference type="Gene3D" id="3.30.300.30">
    <property type="match status" value="1"/>
</dbReference>
<reference evidence="4 5" key="1">
    <citation type="submission" date="2016-02" db="EMBL/GenBank/DDBJ databases">
        <title>Genome analysis of coral dinoflagellate symbionts highlights evolutionary adaptations to a symbiotic lifestyle.</title>
        <authorList>
            <person name="Aranda M."/>
            <person name="Li Y."/>
            <person name="Liew Y.J."/>
            <person name="Baumgarten S."/>
            <person name="Simakov O."/>
            <person name="Wilson M."/>
            <person name="Piel J."/>
            <person name="Ashoor H."/>
            <person name="Bougouffa S."/>
            <person name="Bajic V.B."/>
            <person name="Ryu T."/>
            <person name="Ravasi T."/>
            <person name="Bayer T."/>
            <person name="Micklem G."/>
            <person name="Kim H."/>
            <person name="Bhak J."/>
            <person name="Lajeunesse T.C."/>
            <person name="Voolstra C.R."/>
        </authorList>
    </citation>
    <scope>NUCLEOTIDE SEQUENCE [LARGE SCALE GENOMIC DNA]</scope>
    <source>
        <strain evidence="4 5">CCMP2467</strain>
    </source>
</reference>
<feature type="compositionally biased region" description="Basic and acidic residues" evidence="1">
    <location>
        <begin position="110"/>
        <end position="121"/>
    </location>
</feature>
<dbReference type="SUPFAM" id="SSF52047">
    <property type="entry name" value="RNI-like"/>
    <property type="match status" value="1"/>
</dbReference>
<dbReference type="Gene3D" id="3.90.190.10">
    <property type="entry name" value="Protein tyrosine phosphatase superfamily"/>
    <property type="match status" value="1"/>
</dbReference>
<dbReference type="Pfam" id="PF00782">
    <property type="entry name" value="DSPc"/>
    <property type="match status" value="1"/>
</dbReference>
<dbReference type="Pfam" id="PF00501">
    <property type="entry name" value="AMP-binding"/>
    <property type="match status" value="1"/>
</dbReference>
<dbReference type="PANTHER" id="PTHR43767:SF11">
    <property type="entry name" value="MEDIUM-CHAIN-FATTY-ACID--COA LIGASE"/>
    <property type="match status" value="1"/>
</dbReference>
<dbReference type="InterPro" id="IPR020845">
    <property type="entry name" value="AMP-binding_CS"/>
</dbReference>
<dbReference type="InterPro" id="IPR000873">
    <property type="entry name" value="AMP-dep_synth/lig_dom"/>
</dbReference>
<dbReference type="InterPro" id="IPR025110">
    <property type="entry name" value="AMP-bd_C"/>
</dbReference>
<dbReference type="InterPro" id="IPR050237">
    <property type="entry name" value="ATP-dep_AMP-bd_enzyme"/>
</dbReference>
<feature type="domain" description="Tyrosine specific protein phosphatases" evidence="3">
    <location>
        <begin position="365"/>
        <end position="418"/>
    </location>
</feature>
<dbReference type="Pfam" id="PF13193">
    <property type="entry name" value="AMP-binding_C"/>
    <property type="match status" value="1"/>
</dbReference>
<dbReference type="SUPFAM" id="SSF52799">
    <property type="entry name" value="(Phosphotyrosine protein) phosphatases II"/>
    <property type="match status" value="1"/>
</dbReference>
<protein>
    <submittedName>
        <fullName evidence="4">Medium-chain-fatty-acid--CoA ligase</fullName>
    </submittedName>
</protein>
<dbReference type="SMART" id="SM00195">
    <property type="entry name" value="DSPc"/>
    <property type="match status" value="1"/>
</dbReference>
<feature type="compositionally biased region" description="Low complexity" evidence="1">
    <location>
        <begin position="71"/>
        <end position="91"/>
    </location>
</feature>
<comment type="caution">
    <text evidence="4">The sequence shown here is derived from an EMBL/GenBank/DDBJ whole genome shotgun (WGS) entry which is preliminary data.</text>
</comment>
<sequence length="1667" mass="182845">MACETDLALSDKIALSVDGFAMVRDTGLQRTETILQRSGVYRGSCWLRRQVMGQAWAKDFCCTQRQIGPRAPGTPSSGSATPTPPACAAVSSGDIPKLDCGKAAKSNVQLKDDEGSGRRTSEALPVPTTNETRCDSGGTALPPQEEAMPAPHAAERILPADPEVPSELLEAGATARISSGTGEQAVPKGKGKGKSKMPPPPKAAAPKPKAVALKPTASAGVGMSALLNKVEAVGKKKDLEEAKEIDDIDLSQIDPTAAREKVVCPRCGKEVLKEHFESHMTAHSSEILPWLFLGGKRNLENDKEMTIRTNITHVLNLANDVNLKDDFRVIYTEYNQERDLPFVYKKISFGDTADQNILPELDGALQFINEAHSSNEQHHVLVNCAQGVSRSASVVLAYLMKYERMSLRQAYDHVRERRTVADPRKEFVDQLAHFECQVFGLDEPTFTGAIAFEGRTMLNLDDPMPMLQQGQKESASAKELQQTPTVLQSMQNEAENSVIEEDISNKPARMAALSYESVSDYSASELTEVSVLDAFAVVRAKTRARKQRQQQGFRRLPAMAPQLRELPDSVVQLLVICLVDAAYDCDIASKHFREHFNGNDAAEEFTASAIRSIAREMAHDGSLQFLHAAFSSESDAAKSSSSCPQLEFKPAPRVKTSEGGAEVAKISLLPWVALTEGILVRCLEHLGRSDGARAMYTCRGLHAAGRAVTSFWLQVVLLEESIAGEPRSSAAARFAARLADFAEMRSDEVTGLALRNTAVNSCFRQAGEMLLRSDDLQRCMLQKSFGVLSRLILHSFSMQELCAITSHGRLFPALRRLDLIQCSLSGEVFSELEALPALTGLGIWGLKNTQMMLPSCWPSGLQKIEELCLDPVEAAGPWPSFQGEKSSPSHLHLRTTRPRLALPALPCGLQVLSLTTSAKDVSNPFVEAFALLDKHVDEMLAAFHCLNDLVLGGHVKLGSASMARLAAYKGMRRLSLAGCDSSGTSPLRSLVPQPGHFLATRCPNESTEAAAKLALSRSAAMAAQLKVNCRDVEPLLLSQLVDRGSTLQPGNLIVTKTSNGYHTTTYLEHLRRTKCLASALSKWGVKLEDRVATLMWNTAWHYECYHAIPCMGAVLHTLNLRLGPADLGYIIEHARDRIIFSDADKLELLAEVDKQVMAKVELLVCLGDDGFPGKWQLPPGLQGVDAMDYEQFLSTGSADFQWPVFAETTTMGLCYTSGTTGKPKGVAYSHRSTFLHTLMMVGADQLCLRGHEVVLPFVPMFHVLSWGTPFAMLMIGARAIFTSRYMDPATLVKMMTDWKVDISLGVPTVWQGVKAHIEQQGVEKIRQGLTLKRLTCGGSAPQPALMRWFYDMLGVEFLQGWGMTETNPMGSFGIRVAKHADKDKSVDDTFRNVVKAGLPLPGVQVRIANPDNLDADMPRDQPGELLVRGPWIIQEYFQVDAPDKFHNGWLITGDVAKVDEEGAIVISDRSKDVVKSGGEWISSIDMENMIMAMPDIDIAAVVAVPHARWDERPVAVVTLAKDSSAENLLDRVRQHLSSAFAKFQLPDDVLVWDAIPMTTTGKLDKKVIRGKLSEANYVLPSERSPQSRLELYFELGHKRKAREDSTAWWAELVENGKRPINASPEFHGPMRRHKPNSPLGQLAHVSNFLHCHGDFGEVCLSSAEEEQ</sequence>
<dbReference type="EMBL" id="LSRX01000775">
    <property type="protein sequence ID" value="OLP89166.1"/>
    <property type="molecule type" value="Genomic_DNA"/>
</dbReference>